<dbReference type="GeneID" id="54290686"/>
<dbReference type="RefSeq" id="XP_033382194.1">
    <property type="nucleotide sequence ID" value="XM_033533289.1"/>
</dbReference>
<evidence type="ECO:0000313" key="2">
    <source>
        <dbReference type="EMBL" id="KAF2013855.1"/>
    </source>
</evidence>
<organism evidence="2 3">
    <name type="scientific">Aaosphaeria arxii CBS 175.79</name>
    <dbReference type="NCBI Taxonomy" id="1450172"/>
    <lineage>
        <taxon>Eukaryota</taxon>
        <taxon>Fungi</taxon>
        <taxon>Dikarya</taxon>
        <taxon>Ascomycota</taxon>
        <taxon>Pezizomycotina</taxon>
        <taxon>Dothideomycetes</taxon>
        <taxon>Pleosporomycetidae</taxon>
        <taxon>Pleosporales</taxon>
        <taxon>Pleosporales incertae sedis</taxon>
        <taxon>Aaosphaeria</taxon>
    </lineage>
</organism>
<feature type="compositionally biased region" description="Low complexity" evidence="1">
    <location>
        <begin position="35"/>
        <end position="75"/>
    </location>
</feature>
<keyword evidence="3" id="KW-1185">Reference proteome</keyword>
<dbReference type="Proteomes" id="UP000799778">
    <property type="component" value="Unassembled WGS sequence"/>
</dbReference>
<gene>
    <name evidence="2" type="ORF">BU24DRAFT_483694</name>
</gene>
<accession>A0A6A5XKR1</accession>
<name>A0A6A5XKR1_9PLEO</name>
<evidence type="ECO:0000313" key="3">
    <source>
        <dbReference type="Proteomes" id="UP000799778"/>
    </source>
</evidence>
<reference evidence="2" key="1">
    <citation type="journal article" date="2020" name="Stud. Mycol.">
        <title>101 Dothideomycetes genomes: a test case for predicting lifestyles and emergence of pathogens.</title>
        <authorList>
            <person name="Haridas S."/>
            <person name="Albert R."/>
            <person name="Binder M."/>
            <person name="Bloem J."/>
            <person name="Labutti K."/>
            <person name="Salamov A."/>
            <person name="Andreopoulos B."/>
            <person name="Baker S."/>
            <person name="Barry K."/>
            <person name="Bills G."/>
            <person name="Bluhm B."/>
            <person name="Cannon C."/>
            <person name="Castanera R."/>
            <person name="Culley D."/>
            <person name="Daum C."/>
            <person name="Ezra D."/>
            <person name="Gonzalez J."/>
            <person name="Henrissat B."/>
            <person name="Kuo A."/>
            <person name="Liang C."/>
            <person name="Lipzen A."/>
            <person name="Lutzoni F."/>
            <person name="Magnuson J."/>
            <person name="Mondo S."/>
            <person name="Nolan M."/>
            <person name="Ohm R."/>
            <person name="Pangilinan J."/>
            <person name="Park H.-J."/>
            <person name="Ramirez L."/>
            <person name="Alfaro M."/>
            <person name="Sun H."/>
            <person name="Tritt A."/>
            <person name="Yoshinaga Y."/>
            <person name="Zwiers L.-H."/>
            <person name="Turgeon B."/>
            <person name="Goodwin S."/>
            <person name="Spatafora J."/>
            <person name="Crous P."/>
            <person name="Grigoriev I."/>
        </authorList>
    </citation>
    <scope>NUCLEOTIDE SEQUENCE</scope>
    <source>
        <strain evidence="2">CBS 175.79</strain>
    </source>
</reference>
<dbReference type="EMBL" id="ML978071">
    <property type="protein sequence ID" value="KAF2013855.1"/>
    <property type="molecule type" value="Genomic_DNA"/>
</dbReference>
<sequence>MEWRKDAKPLATPAISFRSKTSSSPTWRRRGSDESTLSSSSLSSNFSSLSLSSRSSNSSLSSYLSSPPSSPSSSPWDHIGNIRHGVVAPKAPRPTNPKFEDIKVGKVYYMSKNVPTTSRLYKSLAAGNQGAGNLGALGHMVVVTAKWAVYDEEVVRFRICTSNDKSLSRDHDLIYPREEISQDQSLLHVAKDSRDFGKKTWLQKTAYVCNPGDLDFANWEIQLAASCHKTLILGQQPASNRH</sequence>
<feature type="region of interest" description="Disordered" evidence="1">
    <location>
        <begin position="1"/>
        <end position="78"/>
    </location>
</feature>
<proteinExistence type="predicted"/>
<dbReference type="AlphaFoldDB" id="A0A6A5XKR1"/>
<protein>
    <submittedName>
        <fullName evidence="2">Uncharacterized protein</fullName>
    </submittedName>
</protein>
<evidence type="ECO:0000256" key="1">
    <source>
        <dbReference type="SAM" id="MobiDB-lite"/>
    </source>
</evidence>